<organism evidence="9 10">
    <name type="scientific">Blautia liquoris</name>
    <dbReference type="NCBI Taxonomy" id="2779518"/>
    <lineage>
        <taxon>Bacteria</taxon>
        <taxon>Bacillati</taxon>
        <taxon>Bacillota</taxon>
        <taxon>Clostridia</taxon>
        <taxon>Lachnospirales</taxon>
        <taxon>Lachnospiraceae</taxon>
        <taxon>Blautia</taxon>
    </lineage>
</organism>
<dbReference type="InterPro" id="IPR050809">
    <property type="entry name" value="UgpAE/MalFG_permease"/>
</dbReference>
<feature type="transmembrane region" description="Helical" evidence="7">
    <location>
        <begin position="110"/>
        <end position="130"/>
    </location>
</feature>
<evidence type="ECO:0000256" key="6">
    <source>
        <dbReference type="ARBA" id="ARBA00023136"/>
    </source>
</evidence>
<feature type="transmembrane region" description="Helical" evidence="7">
    <location>
        <begin position="12"/>
        <end position="37"/>
    </location>
</feature>
<evidence type="ECO:0000259" key="8">
    <source>
        <dbReference type="PROSITE" id="PS50928"/>
    </source>
</evidence>
<dbReference type="PANTHER" id="PTHR43227">
    <property type="entry name" value="BLL4140 PROTEIN"/>
    <property type="match status" value="1"/>
</dbReference>
<protein>
    <submittedName>
        <fullName evidence="9">Sugar ABC transporter permease</fullName>
    </submittedName>
</protein>
<evidence type="ECO:0000256" key="1">
    <source>
        <dbReference type="ARBA" id="ARBA00004651"/>
    </source>
</evidence>
<feature type="transmembrane region" description="Helical" evidence="7">
    <location>
        <begin position="76"/>
        <end position="98"/>
    </location>
</feature>
<keyword evidence="2 7" id="KW-0813">Transport</keyword>
<comment type="similarity">
    <text evidence="7">Belongs to the binding-protein-dependent transport system permease family.</text>
</comment>
<dbReference type="CDD" id="cd06261">
    <property type="entry name" value="TM_PBP2"/>
    <property type="match status" value="1"/>
</dbReference>
<proteinExistence type="inferred from homology"/>
<dbReference type="PROSITE" id="PS50928">
    <property type="entry name" value="ABC_TM1"/>
    <property type="match status" value="1"/>
</dbReference>
<dbReference type="EMBL" id="CP063304">
    <property type="protein sequence ID" value="QOV18780.1"/>
    <property type="molecule type" value="Genomic_DNA"/>
</dbReference>
<gene>
    <name evidence="9" type="ORF">INP51_12325</name>
</gene>
<evidence type="ECO:0000313" key="10">
    <source>
        <dbReference type="Proteomes" id="UP000593601"/>
    </source>
</evidence>
<feature type="transmembrane region" description="Helical" evidence="7">
    <location>
        <begin position="263"/>
        <end position="283"/>
    </location>
</feature>
<dbReference type="InterPro" id="IPR035906">
    <property type="entry name" value="MetI-like_sf"/>
</dbReference>
<keyword evidence="3" id="KW-1003">Cell membrane</keyword>
<dbReference type="Pfam" id="PF00528">
    <property type="entry name" value="BPD_transp_1"/>
    <property type="match status" value="1"/>
</dbReference>
<feature type="transmembrane region" description="Helical" evidence="7">
    <location>
        <begin position="170"/>
        <end position="189"/>
    </location>
</feature>
<evidence type="ECO:0000256" key="4">
    <source>
        <dbReference type="ARBA" id="ARBA00022692"/>
    </source>
</evidence>
<dbReference type="RefSeq" id="WP_193735142.1">
    <property type="nucleotide sequence ID" value="NZ_CP063304.1"/>
</dbReference>
<accession>A0A7M2RHG1</accession>
<sequence length="297" mass="33238">MQSKKSKNWQLHMMILPGIILIIIFKYLPLSGITIAFKDFLPSKGIMGSKWTGLDNFKYMFALPDTARILWNTLRIAVLKILFNFPIPIIVAILLNEVRNRFFKRTVQTIIYLPYFISWVILSGIILDIFSQSGIINNFLSVLGGKPVFFLGKGGPFNGLLVGSDVWKNFGYGTVVYLAAITGVDESLYESAKIDGANRLQQIINITLPGIAPIAMLMMILNLGNVLNAGFEQVFNLYNPLVYDSADIIDTFVYRISLVEANYSLGTAVGLLKSVVSFILIVLSYKLANKYSDYTIF</sequence>
<keyword evidence="4 7" id="KW-0812">Transmembrane</keyword>
<dbReference type="GO" id="GO:0055085">
    <property type="term" value="P:transmembrane transport"/>
    <property type="evidence" value="ECO:0007669"/>
    <property type="project" value="InterPro"/>
</dbReference>
<evidence type="ECO:0000256" key="3">
    <source>
        <dbReference type="ARBA" id="ARBA00022475"/>
    </source>
</evidence>
<dbReference type="Proteomes" id="UP000593601">
    <property type="component" value="Chromosome"/>
</dbReference>
<evidence type="ECO:0000256" key="7">
    <source>
        <dbReference type="RuleBase" id="RU363032"/>
    </source>
</evidence>
<name>A0A7M2RHG1_9FIRM</name>
<dbReference type="GO" id="GO:0005886">
    <property type="term" value="C:plasma membrane"/>
    <property type="evidence" value="ECO:0007669"/>
    <property type="project" value="UniProtKB-SubCell"/>
</dbReference>
<dbReference type="Gene3D" id="1.10.3720.10">
    <property type="entry name" value="MetI-like"/>
    <property type="match status" value="1"/>
</dbReference>
<evidence type="ECO:0000256" key="5">
    <source>
        <dbReference type="ARBA" id="ARBA00022989"/>
    </source>
</evidence>
<evidence type="ECO:0000313" key="9">
    <source>
        <dbReference type="EMBL" id="QOV18780.1"/>
    </source>
</evidence>
<evidence type="ECO:0000256" key="2">
    <source>
        <dbReference type="ARBA" id="ARBA00022448"/>
    </source>
</evidence>
<feature type="transmembrane region" description="Helical" evidence="7">
    <location>
        <begin position="210"/>
        <end position="231"/>
    </location>
</feature>
<dbReference type="SUPFAM" id="SSF161098">
    <property type="entry name" value="MetI-like"/>
    <property type="match status" value="1"/>
</dbReference>
<reference evidence="9 10" key="1">
    <citation type="submission" date="2020-10" db="EMBL/GenBank/DDBJ databases">
        <title>Blautia liquoris sp.nov., isolated from the mud in a fermentation cellar used for the production of Chinese strong-flavoured liquor.</title>
        <authorList>
            <person name="Lu L."/>
        </authorList>
    </citation>
    <scope>NUCLEOTIDE SEQUENCE [LARGE SCALE GENOMIC DNA]</scope>
    <source>
        <strain evidence="9 10">LZLJ-3</strain>
    </source>
</reference>
<dbReference type="AlphaFoldDB" id="A0A7M2RHG1"/>
<dbReference type="KEGG" id="bliq:INP51_12325"/>
<dbReference type="InterPro" id="IPR000515">
    <property type="entry name" value="MetI-like"/>
</dbReference>
<keyword evidence="10" id="KW-1185">Reference proteome</keyword>
<keyword evidence="6 7" id="KW-0472">Membrane</keyword>
<comment type="subcellular location">
    <subcellularLocation>
        <location evidence="1 7">Cell membrane</location>
        <topology evidence="1 7">Multi-pass membrane protein</topology>
    </subcellularLocation>
</comment>
<feature type="domain" description="ABC transmembrane type-1" evidence="8">
    <location>
        <begin position="70"/>
        <end position="284"/>
    </location>
</feature>
<dbReference type="PANTHER" id="PTHR43227:SF11">
    <property type="entry name" value="BLL4140 PROTEIN"/>
    <property type="match status" value="1"/>
</dbReference>
<keyword evidence="5 7" id="KW-1133">Transmembrane helix</keyword>